<dbReference type="AlphaFoldDB" id="A0AAW1L8Q1"/>
<keyword evidence="1 3" id="KW-0820">tRNA-binding</keyword>
<evidence type="ECO:0000256" key="5">
    <source>
        <dbReference type="SAM" id="MobiDB-lite"/>
    </source>
</evidence>
<feature type="region of interest" description="Disordered" evidence="5">
    <location>
        <begin position="116"/>
        <end position="150"/>
    </location>
</feature>
<name>A0AAW1L8Q1_POPJA</name>
<dbReference type="InterPro" id="IPR051270">
    <property type="entry name" value="Tyrosine-tRNA_ligase_regulator"/>
</dbReference>
<proteinExistence type="predicted"/>
<feature type="compositionally biased region" description="Basic and acidic residues" evidence="5">
    <location>
        <begin position="125"/>
        <end position="150"/>
    </location>
</feature>
<gene>
    <name evidence="7" type="ORF">QE152_g13744</name>
</gene>
<evidence type="ECO:0000256" key="3">
    <source>
        <dbReference type="PROSITE-ProRule" id="PRU00209"/>
    </source>
</evidence>
<comment type="caution">
    <text evidence="7">The sequence shown here is derived from an EMBL/GenBank/DDBJ whole genome shotgun (WGS) entry which is preliminary data.</text>
</comment>
<reference evidence="7 8" key="1">
    <citation type="journal article" date="2024" name="BMC Genomics">
        <title>De novo assembly and annotation of Popillia japonica's genome with initial clues to its potential as an invasive pest.</title>
        <authorList>
            <person name="Cucini C."/>
            <person name="Boschi S."/>
            <person name="Funari R."/>
            <person name="Cardaioli E."/>
            <person name="Iannotti N."/>
            <person name="Marturano G."/>
            <person name="Paoli F."/>
            <person name="Bruttini M."/>
            <person name="Carapelli A."/>
            <person name="Frati F."/>
            <person name="Nardi F."/>
        </authorList>
    </citation>
    <scope>NUCLEOTIDE SEQUENCE [LARGE SCALE GENOMIC DNA]</scope>
    <source>
        <strain evidence="7">DMR45628</strain>
    </source>
</reference>
<accession>A0AAW1L8Q1</accession>
<dbReference type="InterPro" id="IPR002547">
    <property type="entry name" value="tRNA-bd_dom"/>
</dbReference>
<dbReference type="InterPro" id="IPR012340">
    <property type="entry name" value="NA-bd_OB-fold"/>
</dbReference>
<keyword evidence="8" id="KW-1185">Reference proteome</keyword>
<sequence length="347" mass="38492">MVPNDSIIYFFQNRHFVSFSFEMASKITIEAVKHNTEIAKRTIVELRNELNNISAEYNNLRAEQLREENAKLLEAVEEAKKKLIDLETKNGIKQILLPTQNSNKVNIVINTDVPQSTPAVSETRTTVDVKENKPKKDKKPKEVKGKTSGDADIPIDVRRLDLRIAKVEEVERHPDADTLYVLKINCGEDKPRTVCSGLVKHVPIDELREKLVVLLCNLKPAKMRGILSEAMVMCASSPDCVELLIPPSNAVPGEGILSEAMVMCASSPDCVELLIPPSNAVPGDLVDCDGYTRAPDTVMNPKKKIFETVAPDLHINEKMEACYKKGVFRVPGKGVIVSKTLKNVAVK</sequence>
<dbReference type="SUPFAM" id="SSF50249">
    <property type="entry name" value="Nucleic acid-binding proteins"/>
    <property type="match status" value="2"/>
</dbReference>
<dbReference type="PANTHER" id="PTHR11586:SF33">
    <property type="entry name" value="AMINOACYL TRNA SYNTHASE COMPLEX-INTERACTING MULTIFUNCTIONAL PROTEIN 1"/>
    <property type="match status" value="1"/>
</dbReference>
<feature type="coiled-coil region" evidence="4">
    <location>
        <begin position="29"/>
        <end position="89"/>
    </location>
</feature>
<dbReference type="Pfam" id="PF01588">
    <property type="entry name" value="tRNA_bind"/>
    <property type="match status" value="1"/>
</dbReference>
<evidence type="ECO:0000313" key="8">
    <source>
        <dbReference type="Proteomes" id="UP001458880"/>
    </source>
</evidence>
<dbReference type="CDD" id="cd02799">
    <property type="entry name" value="tRNA_bind_EMAP-II_like"/>
    <property type="match status" value="1"/>
</dbReference>
<dbReference type="PANTHER" id="PTHR11586">
    <property type="entry name" value="TRNA-AMINOACYLATION COFACTOR ARC1 FAMILY MEMBER"/>
    <property type="match status" value="1"/>
</dbReference>
<keyword evidence="2 3" id="KW-0694">RNA-binding</keyword>
<dbReference type="Proteomes" id="UP001458880">
    <property type="component" value="Unassembled WGS sequence"/>
</dbReference>
<protein>
    <submittedName>
        <fullName evidence="7">tRNA binding domain</fullName>
    </submittedName>
</protein>
<dbReference type="PROSITE" id="PS50886">
    <property type="entry name" value="TRBD"/>
    <property type="match status" value="1"/>
</dbReference>
<organism evidence="7 8">
    <name type="scientific">Popillia japonica</name>
    <name type="common">Japanese beetle</name>
    <dbReference type="NCBI Taxonomy" id="7064"/>
    <lineage>
        <taxon>Eukaryota</taxon>
        <taxon>Metazoa</taxon>
        <taxon>Ecdysozoa</taxon>
        <taxon>Arthropoda</taxon>
        <taxon>Hexapoda</taxon>
        <taxon>Insecta</taxon>
        <taxon>Pterygota</taxon>
        <taxon>Neoptera</taxon>
        <taxon>Endopterygota</taxon>
        <taxon>Coleoptera</taxon>
        <taxon>Polyphaga</taxon>
        <taxon>Scarabaeiformia</taxon>
        <taxon>Scarabaeidae</taxon>
        <taxon>Rutelinae</taxon>
        <taxon>Popillia</taxon>
    </lineage>
</organism>
<evidence type="ECO:0000313" key="7">
    <source>
        <dbReference type="EMBL" id="KAK9731347.1"/>
    </source>
</evidence>
<dbReference type="EMBL" id="JASPKY010000134">
    <property type="protein sequence ID" value="KAK9731347.1"/>
    <property type="molecule type" value="Genomic_DNA"/>
</dbReference>
<evidence type="ECO:0000256" key="4">
    <source>
        <dbReference type="SAM" id="Coils"/>
    </source>
</evidence>
<keyword evidence="4" id="KW-0175">Coiled coil</keyword>
<evidence type="ECO:0000256" key="2">
    <source>
        <dbReference type="ARBA" id="ARBA00022884"/>
    </source>
</evidence>
<dbReference type="GO" id="GO:0000049">
    <property type="term" value="F:tRNA binding"/>
    <property type="evidence" value="ECO:0007669"/>
    <property type="project" value="UniProtKB-UniRule"/>
</dbReference>
<evidence type="ECO:0000259" key="6">
    <source>
        <dbReference type="PROSITE" id="PS50886"/>
    </source>
</evidence>
<evidence type="ECO:0000256" key="1">
    <source>
        <dbReference type="ARBA" id="ARBA00022555"/>
    </source>
</evidence>
<dbReference type="Gene3D" id="2.40.50.140">
    <property type="entry name" value="Nucleic acid-binding proteins"/>
    <property type="match status" value="2"/>
</dbReference>
<feature type="domain" description="TRNA-binding" evidence="6">
    <location>
        <begin position="156"/>
        <end position="257"/>
    </location>
</feature>